<accession>A0ABD6D8C8</accession>
<dbReference type="Proteomes" id="UP001597052">
    <property type="component" value="Unassembled WGS sequence"/>
</dbReference>
<keyword evidence="1" id="KW-1133">Transmembrane helix</keyword>
<proteinExistence type="predicted"/>
<dbReference type="SUPFAM" id="SSF116726">
    <property type="entry name" value="TrkA C-terminal domain-like"/>
    <property type="match status" value="2"/>
</dbReference>
<dbReference type="RefSeq" id="WP_256395391.1">
    <property type="nucleotide sequence ID" value="NZ_JANHDJ010000002.1"/>
</dbReference>
<dbReference type="GO" id="GO:0034220">
    <property type="term" value="P:monoatomic ion transmembrane transport"/>
    <property type="evidence" value="ECO:0007669"/>
    <property type="project" value="UniProtKB-KW"/>
</dbReference>
<dbReference type="PANTHER" id="PTHR43833">
    <property type="entry name" value="POTASSIUM CHANNEL PROTEIN 2-RELATED-RELATED"/>
    <property type="match status" value="1"/>
</dbReference>
<feature type="domain" description="RCK C-terminal" evidence="3">
    <location>
        <begin position="245"/>
        <end position="331"/>
    </location>
</feature>
<dbReference type="InterPro" id="IPR003148">
    <property type="entry name" value="RCK_N"/>
</dbReference>
<feature type="domain" description="RCK C-terminal" evidence="3">
    <location>
        <begin position="461"/>
        <end position="545"/>
    </location>
</feature>
<organism evidence="4 5">
    <name type="scientific">Halohasta litorea</name>
    <dbReference type="NCBI Taxonomy" id="869891"/>
    <lineage>
        <taxon>Archaea</taxon>
        <taxon>Methanobacteriati</taxon>
        <taxon>Methanobacteriota</taxon>
        <taxon>Stenosarchaea group</taxon>
        <taxon>Halobacteria</taxon>
        <taxon>Halobacteriales</taxon>
        <taxon>Haloferacaceae</taxon>
        <taxon>Halohasta</taxon>
    </lineage>
</organism>
<dbReference type="SUPFAM" id="SSF51735">
    <property type="entry name" value="NAD(P)-binding Rossmann-fold domains"/>
    <property type="match status" value="2"/>
</dbReference>
<dbReference type="InterPro" id="IPR050721">
    <property type="entry name" value="Trk_Ktr_HKT_K-transport"/>
</dbReference>
<dbReference type="AlphaFoldDB" id="A0ABD6D8C8"/>
<dbReference type="InterPro" id="IPR036291">
    <property type="entry name" value="NAD(P)-bd_dom_sf"/>
</dbReference>
<keyword evidence="4" id="KW-0407">Ion channel</keyword>
<dbReference type="InterPro" id="IPR006037">
    <property type="entry name" value="RCK_C"/>
</dbReference>
<dbReference type="Gene3D" id="3.30.70.1450">
    <property type="entry name" value="Regulator of K+ conductance, C-terminal domain"/>
    <property type="match status" value="2"/>
</dbReference>
<dbReference type="PROSITE" id="PS51201">
    <property type="entry name" value="RCK_N"/>
    <property type="match status" value="2"/>
</dbReference>
<keyword evidence="1" id="KW-0812">Transmembrane</keyword>
<feature type="transmembrane region" description="Helical" evidence="1">
    <location>
        <begin position="69"/>
        <end position="91"/>
    </location>
</feature>
<comment type="caution">
    <text evidence="4">The sequence shown here is derived from an EMBL/GenBank/DDBJ whole genome shotgun (WGS) entry which is preliminary data.</text>
</comment>
<dbReference type="Gene3D" id="3.40.50.720">
    <property type="entry name" value="NAD(P)-binding Rossmann-like Domain"/>
    <property type="match status" value="2"/>
</dbReference>
<protein>
    <submittedName>
        <fullName evidence="4">Potassium channel family protein</fullName>
    </submittedName>
</protein>
<dbReference type="InterPro" id="IPR036721">
    <property type="entry name" value="RCK_C_sf"/>
</dbReference>
<evidence type="ECO:0000313" key="5">
    <source>
        <dbReference type="Proteomes" id="UP001597052"/>
    </source>
</evidence>
<name>A0ABD6D8C8_9EURY</name>
<keyword evidence="5" id="KW-1185">Reference proteome</keyword>
<dbReference type="PANTHER" id="PTHR43833:SF9">
    <property type="entry name" value="POTASSIUM CHANNEL PROTEIN YUGO-RELATED"/>
    <property type="match status" value="1"/>
</dbReference>
<dbReference type="Pfam" id="PF02080">
    <property type="entry name" value="TrkA_C"/>
    <property type="match status" value="2"/>
</dbReference>
<feature type="domain" description="RCK N-terminal" evidence="2">
    <location>
        <begin position="110"/>
        <end position="225"/>
    </location>
</feature>
<dbReference type="Pfam" id="PF02254">
    <property type="entry name" value="TrkA_N"/>
    <property type="match status" value="2"/>
</dbReference>
<evidence type="ECO:0000259" key="3">
    <source>
        <dbReference type="PROSITE" id="PS51202"/>
    </source>
</evidence>
<keyword evidence="1" id="KW-0472">Membrane</keyword>
<reference evidence="4 5" key="1">
    <citation type="journal article" date="2019" name="Int. J. Syst. Evol. Microbiol.">
        <title>The Global Catalogue of Microorganisms (GCM) 10K type strain sequencing project: providing services to taxonomists for standard genome sequencing and annotation.</title>
        <authorList>
            <consortium name="The Broad Institute Genomics Platform"/>
            <consortium name="The Broad Institute Genome Sequencing Center for Infectious Disease"/>
            <person name="Wu L."/>
            <person name="Ma J."/>
        </authorList>
    </citation>
    <scope>NUCLEOTIDE SEQUENCE [LARGE SCALE GENOMIC DNA]</scope>
    <source>
        <strain evidence="4 5">CGMCC 1.10593</strain>
    </source>
</reference>
<evidence type="ECO:0000256" key="1">
    <source>
        <dbReference type="SAM" id="Phobius"/>
    </source>
</evidence>
<feature type="domain" description="RCK N-terminal" evidence="2">
    <location>
        <begin position="338"/>
        <end position="446"/>
    </location>
</feature>
<evidence type="ECO:0000259" key="2">
    <source>
        <dbReference type="PROSITE" id="PS51201"/>
    </source>
</evidence>
<dbReference type="PROSITE" id="PS51202">
    <property type="entry name" value="RCK_C"/>
    <property type="match status" value="2"/>
</dbReference>
<feature type="transmembrane region" description="Helical" evidence="1">
    <location>
        <begin position="12"/>
        <end position="33"/>
    </location>
</feature>
<gene>
    <name evidence="4" type="ORF">ACFSBW_10185</name>
</gene>
<sequence length="545" mass="58712">MRAPTRRTGFYFLLVIVTTLLFTVVYNTGMAVWEGRPQPLYRSLEVVVQSFTTTGYGEDAGWSSPQMNFLVILMQFAGIGLILTAVDIFAVPWLRDTLSPTVPEVAPEITGHVVVCAHTSRTETFISELDARDQPYVLVEPDIETATELHESGYRVIHGDPESTDVLTNAQIGEAVAVVADGGDDTNASIALSAHDVAPEVRVITLVSDASLRRYHLAAGVDAVLSPRQLLGESLAAQIPTTVTTEIESGIPIGDDLELIELTIDDESEFDSQRFEEARLRERFGITVIGAWFGGEFVTPVGRDDTLVPGTRLLVTGEPTQVEELQAATAATVREFTTPRVVLAGYGDSGAAAAAPLREAGTEVTVLDIEPSGAVDTVGDAREPEVLAAAGIETADALVLTVSDDTTAILATLIARELHPELKILVRANERASVDKLYRAGADYVQSLAAISGRMLADTVFEDEEVLAYSKQVSVVRLPAGGLAGTTLAAERLRTETGSTVIAIERDGETITDFDPQRFTFTDDDEVIIAGTDDAIRRFEDRYSR</sequence>
<dbReference type="EMBL" id="JBHUDM010000002">
    <property type="protein sequence ID" value="MFD1642238.1"/>
    <property type="molecule type" value="Genomic_DNA"/>
</dbReference>
<keyword evidence="4" id="KW-0406">Ion transport</keyword>
<evidence type="ECO:0000313" key="4">
    <source>
        <dbReference type="EMBL" id="MFD1642238.1"/>
    </source>
</evidence>
<keyword evidence="4" id="KW-0813">Transport</keyword>